<protein>
    <submittedName>
        <fullName evidence="1">Uncharacterized protein</fullName>
    </submittedName>
</protein>
<dbReference type="KEGG" id="vg:18560199"/>
<dbReference type="Proteomes" id="UP000008726">
    <property type="component" value="Segment"/>
</dbReference>
<name>E5DQK8_9CAUD</name>
<reference evidence="1 2" key="1">
    <citation type="journal article" date="2010" name="Virol. J.">
        <title>Genomes of the T4-related bacteriophages as windows on microbial genome evolution.</title>
        <authorList>
            <person name="Petrov V.M."/>
            <person name="Ratnayaka S."/>
            <person name="Nolan J.M."/>
            <person name="Miller E.S."/>
            <person name="Karam J.D."/>
        </authorList>
    </citation>
    <scope>NUCLEOTIDE SEQUENCE [LARGE SCALE GENOMIC DNA]</scope>
</reference>
<organism evidence="1 2">
    <name type="scientific">Aeromonas phage PX29</name>
    <dbReference type="NCBI Taxonomy" id="926067"/>
    <lineage>
        <taxon>Viruses</taxon>
        <taxon>Duplodnaviria</taxon>
        <taxon>Heunggongvirae</taxon>
        <taxon>Uroviricota</taxon>
        <taxon>Caudoviricetes</taxon>
        <taxon>Pantevenvirales</taxon>
        <taxon>Straboviridae</taxon>
        <taxon>Angelvirus</taxon>
        <taxon>Angelvirus px29</taxon>
    </lineage>
</organism>
<keyword evidence="2" id="KW-1185">Reference proteome</keyword>
<dbReference type="OrthoDB" id="24305at10239"/>
<evidence type="ECO:0000313" key="2">
    <source>
        <dbReference type="Proteomes" id="UP000008726"/>
    </source>
</evidence>
<dbReference type="GeneID" id="18560199"/>
<gene>
    <name evidence="1" type="ORF">PX29p275</name>
</gene>
<proteinExistence type="predicted"/>
<dbReference type="RefSeq" id="YP_009011704.1">
    <property type="nucleotide sequence ID" value="NC_023688.1"/>
</dbReference>
<evidence type="ECO:0000313" key="1">
    <source>
        <dbReference type="EMBL" id="ADQ52994.1"/>
    </source>
</evidence>
<sequence length="117" mass="13504">MIDKVYDGQQIRFISEDHKKQYFENLGLASGTSAYRKIHNVMNQPVIHVDSVIEGCVDKLNGVTMTYNPILQSDYVYFEEAEQSTLNKLLDKIKKAYQTGMESEIMELTLNEILKHD</sequence>
<accession>E5DQK8</accession>
<dbReference type="EMBL" id="GU396103">
    <property type="protein sequence ID" value="ADQ52994.1"/>
    <property type="molecule type" value="Genomic_DNA"/>
</dbReference>